<evidence type="ECO:0000256" key="3">
    <source>
        <dbReference type="SAM" id="MobiDB-lite"/>
    </source>
</evidence>
<dbReference type="GO" id="GO:0006003">
    <property type="term" value="P:fructose 2,6-bisphosphate metabolic process"/>
    <property type="evidence" value="ECO:0007669"/>
    <property type="project" value="InterPro"/>
</dbReference>
<dbReference type="EMBL" id="CAACVR010000024">
    <property type="protein sequence ID" value="VEU22687.1"/>
    <property type="molecule type" value="Genomic_DNA"/>
</dbReference>
<feature type="domain" description="6-phosphofructo-2-kinase" evidence="4">
    <location>
        <begin position="40"/>
        <end position="291"/>
    </location>
</feature>
<dbReference type="SUPFAM" id="SSF52540">
    <property type="entry name" value="P-loop containing nucleoside triphosphate hydrolases"/>
    <property type="match status" value="1"/>
</dbReference>
<dbReference type="Gene3D" id="3.40.50.300">
    <property type="entry name" value="P-loop containing nucleotide triphosphate hydrolases"/>
    <property type="match status" value="1"/>
</dbReference>
<dbReference type="PANTHER" id="PTHR10606:SF32">
    <property type="entry name" value="6-PHOSPHOFRUCTO-2-KINASE 1"/>
    <property type="match status" value="1"/>
</dbReference>
<evidence type="ECO:0000256" key="1">
    <source>
        <dbReference type="ARBA" id="ARBA00022741"/>
    </source>
</evidence>
<dbReference type="PANTHER" id="PTHR10606">
    <property type="entry name" value="6-PHOSPHOFRUCTO-2-KINASE/FRUCTOSE-2,6-BISPHOSPHATASE"/>
    <property type="match status" value="1"/>
</dbReference>
<dbReference type="InterPro" id="IPR003094">
    <property type="entry name" value="6Pfruct_kin"/>
</dbReference>
<dbReference type="CDD" id="cd07067">
    <property type="entry name" value="HP_PGM_like"/>
    <property type="match status" value="1"/>
</dbReference>
<protein>
    <submittedName>
        <fullName evidence="5">DEKNAAC103738</fullName>
    </submittedName>
</protein>
<dbReference type="AlphaFoldDB" id="A0A448YP88"/>
<dbReference type="STRING" id="13370.A0A448YP88"/>
<dbReference type="Pfam" id="PF01591">
    <property type="entry name" value="6PF2K"/>
    <property type="match status" value="1"/>
</dbReference>
<dbReference type="InterPro" id="IPR029033">
    <property type="entry name" value="His_PPase_superfam"/>
</dbReference>
<dbReference type="InterPro" id="IPR027417">
    <property type="entry name" value="P-loop_NTPase"/>
</dbReference>
<dbReference type="Pfam" id="PF00300">
    <property type="entry name" value="His_Phos_1"/>
    <property type="match status" value="1"/>
</dbReference>
<evidence type="ECO:0000256" key="2">
    <source>
        <dbReference type="ARBA" id="ARBA00022840"/>
    </source>
</evidence>
<keyword evidence="2" id="KW-0067">ATP-binding</keyword>
<dbReference type="GO" id="GO:0006000">
    <property type="term" value="P:fructose metabolic process"/>
    <property type="evidence" value="ECO:0007669"/>
    <property type="project" value="InterPro"/>
</dbReference>
<evidence type="ECO:0000259" key="4">
    <source>
        <dbReference type="Pfam" id="PF01591"/>
    </source>
</evidence>
<dbReference type="InterPro" id="IPR013079">
    <property type="entry name" value="6Phosfructo_kin"/>
</dbReference>
<keyword evidence="6" id="KW-1185">Reference proteome</keyword>
<evidence type="ECO:0000313" key="5">
    <source>
        <dbReference type="EMBL" id="VEU22687.1"/>
    </source>
</evidence>
<dbReference type="PRINTS" id="PR00991">
    <property type="entry name" value="6PFRUCTKNASE"/>
</dbReference>
<reference evidence="5 6" key="1">
    <citation type="submission" date="2018-12" db="EMBL/GenBank/DDBJ databases">
        <authorList>
            <person name="Tiukova I."/>
            <person name="Dainat J."/>
        </authorList>
    </citation>
    <scope>NUCLEOTIDE SEQUENCE [LARGE SCALE GENOMIC DNA]</scope>
</reference>
<dbReference type="InParanoid" id="A0A448YP88"/>
<dbReference type="OrthoDB" id="267323at2759"/>
<dbReference type="SMART" id="SM00855">
    <property type="entry name" value="PGAM"/>
    <property type="match status" value="1"/>
</dbReference>
<dbReference type="Gene3D" id="3.40.50.1240">
    <property type="entry name" value="Phosphoglycerate mutase-like"/>
    <property type="match status" value="1"/>
</dbReference>
<dbReference type="Proteomes" id="UP000290900">
    <property type="component" value="Unassembled WGS sequence"/>
</dbReference>
<sequence>MIETVRSPLGLASQSSSSNSSSFASISSLSSSLTSSDVAAAESLKLVIVCVGLPARGKSYITKKLQRYFNWSQFNTKIFNVGNTRRLKHTGPSDYPVPGPMIGGGSTTAVSTTSVTPAVPTTTHSASFFDSSNEQSFKQREKWAKETLDRLLDYLLYEEGNVGIFDATNTTKERRRWIIETVNRRMKGSAKILFLESICTDAELIEKNIHLKLRGPDYKKMDRDLALQDFRNRLKNYEKVYETIDESEELENEKFGIQYVKIVNAGKKITSYNISGYLSSQCVFFLLNFNLSDRQIWLTTNGETQDNVNHIRGGDSSLSPEGWKFSRALSKFISRKRREFKLRQLNRQYVEEEEFSSFHNRTQASGERHFNVWTSTLKRSVETVEYFPPSEYRFKAFKMLDDMCYGEFDSTSEDEFRVNHFEEYQNMLENRLSYRFSGLGGESYLDVIARLRPIIIELERLKDHVLIVSHRSIIRVLLCYFMNLSKEMMTELDVQHGYVYCVEPKPYGLDLRIWQYDDVTEDFYEVDQAEFMQRKRKRIETPQVSEEPSLMDLHQYQKIFCGRSDSQCYEFAGEGGSGGDTTPPRRNMMVKGPTKGVQLPKMQNEDLDIRISKILADEQLVERLRRLLV</sequence>
<keyword evidence="1" id="KW-0547">Nucleotide-binding</keyword>
<feature type="compositionally biased region" description="Low complexity" evidence="3">
    <location>
        <begin position="7"/>
        <end position="21"/>
    </location>
</feature>
<dbReference type="InterPro" id="IPR013078">
    <property type="entry name" value="His_Pase_superF_clade-1"/>
</dbReference>
<dbReference type="GO" id="GO:0003873">
    <property type="term" value="F:6-phosphofructo-2-kinase activity"/>
    <property type="evidence" value="ECO:0007669"/>
    <property type="project" value="InterPro"/>
</dbReference>
<dbReference type="GO" id="GO:0005829">
    <property type="term" value="C:cytosol"/>
    <property type="evidence" value="ECO:0007669"/>
    <property type="project" value="TreeGrafter"/>
</dbReference>
<proteinExistence type="predicted"/>
<organism evidence="5 6">
    <name type="scientific">Brettanomyces naardenensis</name>
    <name type="common">Yeast</name>
    <dbReference type="NCBI Taxonomy" id="13370"/>
    <lineage>
        <taxon>Eukaryota</taxon>
        <taxon>Fungi</taxon>
        <taxon>Dikarya</taxon>
        <taxon>Ascomycota</taxon>
        <taxon>Saccharomycotina</taxon>
        <taxon>Pichiomycetes</taxon>
        <taxon>Pichiales</taxon>
        <taxon>Pichiaceae</taxon>
        <taxon>Brettanomyces</taxon>
    </lineage>
</organism>
<gene>
    <name evidence="5" type="ORF">BRENAR_LOCUS3418</name>
</gene>
<dbReference type="SUPFAM" id="SSF53254">
    <property type="entry name" value="Phosphoglycerate mutase-like"/>
    <property type="match status" value="1"/>
</dbReference>
<dbReference type="GO" id="GO:0005524">
    <property type="term" value="F:ATP binding"/>
    <property type="evidence" value="ECO:0007669"/>
    <property type="project" value="UniProtKB-KW"/>
</dbReference>
<evidence type="ECO:0000313" key="6">
    <source>
        <dbReference type="Proteomes" id="UP000290900"/>
    </source>
</evidence>
<feature type="region of interest" description="Disordered" evidence="3">
    <location>
        <begin position="1"/>
        <end position="21"/>
    </location>
</feature>
<dbReference type="PIRSF" id="PIRSF000709">
    <property type="entry name" value="6PFK_2-Ptase"/>
    <property type="match status" value="1"/>
</dbReference>
<accession>A0A448YP88</accession>
<name>A0A448YP88_BRENA</name>